<dbReference type="Proteomes" id="UP000281553">
    <property type="component" value="Unassembled WGS sequence"/>
</dbReference>
<accession>A0A3P7MI45</accession>
<protein>
    <submittedName>
        <fullName evidence="1">Uncharacterized protein</fullName>
    </submittedName>
</protein>
<gene>
    <name evidence="1" type="ORF">DILT_LOCUS13980</name>
</gene>
<sequence length="115" mass="13145">MGGVIPRRVVRRIGVVSRNAGTSAPTKAKQTEEPMLSVSTYGYFGLFPREPTFQVPFSQVRSTAPYKEGNKFINIAITQRVFTFYVEKYQAEYMLPEFFDHLDRTATDSMPPKKK</sequence>
<dbReference type="OrthoDB" id="6254155at2759"/>
<dbReference type="AlphaFoldDB" id="A0A3P7MI45"/>
<evidence type="ECO:0000313" key="1">
    <source>
        <dbReference type="EMBL" id="VDN22118.1"/>
    </source>
</evidence>
<proteinExistence type="predicted"/>
<reference evidence="1 2" key="1">
    <citation type="submission" date="2018-11" db="EMBL/GenBank/DDBJ databases">
        <authorList>
            <consortium name="Pathogen Informatics"/>
        </authorList>
    </citation>
    <scope>NUCLEOTIDE SEQUENCE [LARGE SCALE GENOMIC DNA]</scope>
</reference>
<name>A0A3P7MI45_DIBLA</name>
<keyword evidence="2" id="KW-1185">Reference proteome</keyword>
<organism evidence="1 2">
    <name type="scientific">Dibothriocephalus latus</name>
    <name type="common">Fish tapeworm</name>
    <name type="synonym">Diphyllobothrium latum</name>
    <dbReference type="NCBI Taxonomy" id="60516"/>
    <lineage>
        <taxon>Eukaryota</taxon>
        <taxon>Metazoa</taxon>
        <taxon>Spiralia</taxon>
        <taxon>Lophotrochozoa</taxon>
        <taxon>Platyhelminthes</taxon>
        <taxon>Cestoda</taxon>
        <taxon>Eucestoda</taxon>
        <taxon>Diphyllobothriidea</taxon>
        <taxon>Diphyllobothriidae</taxon>
        <taxon>Dibothriocephalus</taxon>
    </lineage>
</organism>
<evidence type="ECO:0000313" key="2">
    <source>
        <dbReference type="Proteomes" id="UP000281553"/>
    </source>
</evidence>
<dbReference type="EMBL" id="UYRU01072329">
    <property type="protein sequence ID" value="VDN22118.1"/>
    <property type="molecule type" value="Genomic_DNA"/>
</dbReference>